<evidence type="ECO:0000313" key="2">
    <source>
        <dbReference type="EMBL" id="KAG2221819.1"/>
    </source>
</evidence>
<evidence type="ECO:0000313" key="3">
    <source>
        <dbReference type="Proteomes" id="UP000646827"/>
    </source>
</evidence>
<dbReference type="InterPro" id="IPR006680">
    <property type="entry name" value="Amidohydro-rel"/>
</dbReference>
<comment type="caution">
    <text evidence="2">The sequence shown here is derived from an EMBL/GenBank/DDBJ whole genome shotgun (WGS) entry which is preliminary data.</text>
</comment>
<accession>A0A8H7S1G4</accession>
<gene>
    <name evidence="2" type="ORF">INT45_013315</name>
</gene>
<dbReference type="SUPFAM" id="SSF51556">
    <property type="entry name" value="Metallo-dependent hydrolases"/>
    <property type="match status" value="1"/>
</dbReference>
<sequence length="605" mass="66284">LRGVLNREVGQLSGGELQRFAIAVDAWGYKHETMDQNVNAPTILSEAGIPVAFKSDHPLLNARDLLYESQKAYHYGFNEHKALAALTTVPANSLGLGHRVGSIEPGKDADIVIWERHPLRLGARPKTVIVDGIELDYQVSWTKQVSELVEEDNQKFTSSGSEQEEVEEMDIPEEMHHWLPSPSHQIMRLEDDGLNNPISLNEACSPDTNSFVLRNISSLYMGPGQTYTGSVYLVVKNGQVACAGTECGHEHMEWPSWSPVFEMDGAVGLVSTGVSLGLGEMSFEMTTMDGKAENDVTSSGLAENIIRAVDGIKLNSLHLQKAFKVGVTSSVSQPFTASELLAGISVAFRTGIKNTFLDSDDTFIKEEAALHFAITHSGKFTVSQQIAIIRRLLSSPTNKSNDNIFYRAAQGQIPVVVEADNKDEIASIIQMKRQLLTQGHQVQFIILGGAESYLVVDHLAAMDIAVIFKPARCYPLSWQQRLSLVGPPMTSETGLDILVRGGVRVGIASTDTSFGDLRNLIWEAGWNLAHNNQLSEEQAIGMVTWNLADMFNLNRAENVNPVGILRQGRKADFVAYNGDPFVFGTKVLMVYGGGHSGPLCFPKQF</sequence>
<dbReference type="PANTHER" id="PTHR43135:SF3">
    <property type="entry name" value="ALPHA-D-RIBOSE 1-METHYLPHOSPHONATE 5-TRIPHOSPHATE DIPHOSPHATASE"/>
    <property type="match status" value="1"/>
</dbReference>
<dbReference type="Gene3D" id="3.20.20.140">
    <property type="entry name" value="Metal-dependent hydrolases"/>
    <property type="match status" value="2"/>
</dbReference>
<proteinExistence type="predicted"/>
<dbReference type="InterPro" id="IPR032466">
    <property type="entry name" value="Metal_Hydrolase"/>
</dbReference>
<keyword evidence="3" id="KW-1185">Reference proteome</keyword>
<dbReference type="Proteomes" id="UP000646827">
    <property type="component" value="Unassembled WGS sequence"/>
</dbReference>
<organism evidence="2 3">
    <name type="scientific">Circinella minor</name>
    <dbReference type="NCBI Taxonomy" id="1195481"/>
    <lineage>
        <taxon>Eukaryota</taxon>
        <taxon>Fungi</taxon>
        <taxon>Fungi incertae sedis</taxon>
        <taxon>Mucoromycota</taxon>
        <taxon>Mucoromycotina</taxon>
        <taxon>Mucoromycetes</taxon>
        <taxon>Mucorales</taxon>
        <taxon>Lichtheimiaceae</taxon>
        <taxon>Circinella</taxon>
    </lineage>
</organism>
<dbReference type="InterPro" id="IPR011059">
    <property type="entry name" value="Metal-dep_hydrolase_composite"/>
</dbReference>
<protein>
    <recommendedName>
        <fullName evidence="1">Amidohydrolase-related domain-containing protein</fullName>
    </recommendedName>
</protein>
<dbReference type="GO" id="GO:0016810">
    <property type="term" value="F:hydrolase activity, acting on carbon-nitrogen (but not peptide) bonds"/>
    <property type="evidence" value="ECO:0007669"/>
    <property type="project" value="InterPro"/>
</dbReference>
<evidence type="ECO:0000259" key="1">
    <source>
        <dbReference type="Pfam" id="PF01979"/>
    </source>
</evidence>
<dbReference type="PANTHER" id="PTHR43135">
    <property type="entry name" value="ALPHA-D-RIBOSE 1-METHYLPHOSPHONATE 5-TRIPHOSPHATE DIPHOSPHATASE"/>
    <property type="match status" value="1"/>
</dbReference>
<name>A0A8H7S1G4_9FUNG</name>
<dbReference type="SUPFAM" id="SSF51338">
    <property type="entry name" value="Composite domain of metallo-dependent hydrolases"/>
    <property type="match status" value="1"/>
</dbReference>
<dbReference type="AlphaFoldDB" id="A0A8H7S1G4"/>
<dbReference type="InterPro" id="IPR051781">
    <property type="entry name" value="Metallo-dep_Hydrolase"/>
</dbReference>
<dbReference type="OrthoDB" id="10258955at2759"/>
<dbReference type="Pfam" id="PF01979">
    <property type="entry name" value="Amidohydro_1"/>
    <property type="match status" value="1"/>
</dbReference>
<feature type="domain" description="Amidohydrolase-related" evidence="1">
    <location>
        <begin position="40"/>
        <end position="132"/>
    </location>
</feature>
<feature type="non-terminal residue" evidence="2">
    <location>
        <position position="605"/>
    </location>
</feature>
<dbReference type="EMBL" id="JAEPRB010000099">
    <property type="protein sequence ID" value="KAG2221819.1"/>
    <property type="molecule type" value="Genomic_DNA"/>
</dbReference>
<reference evidence="2 3" key="1">
    <citation type="submission" date="2020-12" db="EMBL/GenBank/DDBJ databases">
        <title>Metabolic potential, ecology and presence of endohyphal bacteria is reflected in genomic diversity of Mucoromycotina.</title>
        <authorList>
            <person name="Muszewska A."/>
            <person name="Okrasinska A."/>
            <person name="Steczkiewicz K."/>
            <person name="Drgas O."/>
            <person name="Orlowska M."/>
            <person name="Perlinska-Lenart U."/>
            <person name="Aleksandrzak-Piekarczyk T."/>
            <person name="Szatraj K."/>
            <person name="Zielenkiewicz U."/>
            <person name="Pilsyk S."/>
            <person name="Malc E."/>
            <person name="Mieczkowski P."/>
            <person name="Kruszewska J.S."/>
            <person name="Biernat P."/>
            <person name="Pawlowska J."/>
        </authorList>
    </citation>
    <scope>NUCLEOTIDE SEQUENCE [LARGE SCALE GENOMIC DNA]</scope>
    <source>
        <strain evidence="2 3">CBS 142.35</strain>
    </source>
</reference>